<feature type="region of interest" description="Disordered" evidence="1">
    <location>
        <begin position="125"/>
        <end position="187"/>
    </location>
</feature>
<feature type="compositionally biased region" description="Polar residues" evidence="1">
    <location>
        <begin position="16"/>
        <end position="38"/>
    </location>
</feature>
<evidence type="ECO:0008006" key="4">
    <source>
        <dbReference type="Google" id="ProtNLM"/>
    </source>
</evidence>
<feature type="region of interest" description="Disordered" evidence="1">
    <location>
        <begin position="501"/>
        <end position="535"/>
    </location>
</feature>
<feature type="compositionally biased region" description="Basic and acidic residues" evidence="1">
    <location>
        <begin position="387"/>
        <end position="402"/>
    </location>
</feature>
<keyword evidence="3" id="KW-1185">Reference proteome</keyword>
<feature type="compositionally biased region" description="Low complexity" evidence="1">
    <location>
        <begin position="574"/>
        <end position="585"/>
    </location>
</feature>
<accession>A0ABR0TIW0</accession>
<gene>
    <name evidence="2" type="ORF">QM012_008866</name>
</gene>
<evidence type="ECO:0000313" key="3">
    <source>
        <dbReference type="Proteomes" id="UP001341245"/>
    </source>
</evidence>
<feature type="region of interest" description="Disordered" evidence="1">
    <location>
        <begin position="631"/>
        <end position="655"/>
    </location>
</feature>
<name>A0ABR0TIW0_AURPU</name>
<feature type="region of interest" description="Disordered" evidence="1">
    <location>
        <begin position="1"/>
        <end position="77"/>
    </location>
</feature>
<comment type="caution">
    <text evidence="2">The sequence shown here is derived from an EMBL/GenBank/DDBJ whole genome shotgun (WGS) entry which is preliminary data.</text>
</comment>
<feature type="region of interest" description="Disordered" evidence="1">
    <location>
        <begin position="1123"/>
        <end position="1176"/>
    </location>
</feature>
<feature type="compositionally biased region" description="Basic and acidic residues" evidence="1">
    <location>
        <begin position="1139"/>
        <end position="1150"/>
    </location>
</feature>
<feature type="region of interest" description="Disordered" evidence="1">
    <location>
        <begin position="341"/>
        <end position="450"/>
    </location>
</feature>
<evidence type="ECO:0000313" key="2">
    <source>
        <dbReference type="EMBL" id="KAK6004016.1"/>
    </source>
</evidence>
<dbReference type="EMBL" id="JASGXD010000008">
    <property type="protein sequence ID" value="KAK6004016.1"/>
    <property type="molecule type" value="Genomic_DNA"/>
</dbReference>
<dbReference type="InterPro" id="IPR029063">
    <property type="entry name" value="SAM-dependent_MTases_sf"/>
</dbReference>
<feature type="region of interest" description="Disordered" evidence="1">
    <location>
        <begin position="206"/>
        <end position="285"/>
    </location>
</feature>
<feature type="region of interest" description="Disordered" evidence="1">
    <location>
        <begin position="299"/>
        <end position="327"/>
    </location>
</feature>
<feature type="compositionally biased region" description="Basic and acidic residues" evidence="1">
    <location>
        <begin position="852"/>
        <end position="862"/>
    </location>
</feature>
<sequence>MPRIGVFATKDPPSVVQAQPPTATPSVQSSSGEAQSLSRRPIRVPALSTKTPSLVSGSTISAPDSPRSALRRKPSTINQYALRVKTDPESMQEHRNLIKTVHRAQHDDDPFPEAIFGMTLPPTSGHTSLKTASRIPNLKGSVSNPRADTKVSRPVIDMQAPFSDASSRNTDSPFSHQSTPTSSSSHSSLAISFLGSARHRDSLDLARAAARTQAKPEKPSAANISSSSRQKTKRPCGFGSRDQSQQSIGQEPSFSNPFSAELTPICDKRDPGLIKATTRSKSHGPLIDGIAPEFAHLNVDPPQNQSTSRLIPPRRPSRDGIDGLGPPLDIPVVQSNLSHISRVSSRGSSETGIESPPLSPKRTFGFTHRTSSRQSTKSQTHATPRTPVERSDMETPLSRKDSPMVGPSPNTVRSPRLGMLSNFHTNPSTPPIAPEKPKKGPAAGTGHEGYGKFGFRGRASSIFGRTARSSSKDSLTSHSGFSFLSRKRSVADETEDNLDQFLQETREPIILRGHGRPGSKSDEREMANSARSGHVDEAKQYTDSGVVHRVTPTANATKPSLSELGDEGKEGHWLSSPTSSKSPTLMQRFKSKITSHSPDSVVGHRQKHTPLHFGSIDQTTDLDLTDIEKLLGGDNRSSQSSKGSEGDPKAANPLVSYDRRHEGLLPSPMDKPSSKRTSLGSPVLLQAKTMTQVKAPQVVEITNTQYPSSQGVPKTRLRSVGRIPKVLRVGQLTHQNAVILEGPPSHDLCKDQAASSITDESREFIALPPRKNSELSYTSSSGLGSPCITRTSFIGEDEIWNEYDNLLDEVLPPKVRASTTSSLGAPFQYGDMVDQRATNRHDETLRSISDPEASRRASKMDTSRSSTTFSISDYLVDQEDAKYELSASPQNPGSLQVVPALDDIRESLGEPISPNKGRPVDNSVSAELRFAALMTSKWLSFGRLLFSPAHEEAMTGDHTRVLIVDGLGKEWSYNCALTYPKCQFYNLGPEPNSLSWETLSNHHHVTHPSISTPFPFPNNYFSAVVFRFPIAAADDAYQACFNEIKRTLRPSGYLEMSVLDLDLVSMGHIARKTIRDLKIRIHEQDSQISLWNHGDAFLTLLGKRKFENLRKCVVGIPVAGRIRGSHDSGSSSSGTQRKRTSERPEPEYLRFTEWMQSSGNKNNEEDERHERRNDEDITKTVAKIGRWWYSSCYPDPGHSNTTELWDTPGLLRECERQRTSFRLLYCYAQKPVCVKRRTASV</sequence>
<feature type="region of interest" description="Disordered" evidence="1">
    <location>
        <begin position="838"/>
        <end position="864"/>
    </location>
</feature>
<feature type="compositionally biased region" description="Low complexity" evidence="1">
    <location>
        <begin position="367"/>
        <end position="381"/>
    </location>
</feature>
<feature type="compositionally biased region" description="Polar residues" evidence="1">
    <location>
        <begin position="241"/>
        <end position="258"/>
    </location>
</feature>
<proteinExistence type="predicted"/>
<dbReference type="Gene3D" id="3.40.50.150">
    <property type="entry name" value="Vaccinia Virus protein VP39"/>
    <property type="match status" value="1"/>
</dbReference>
<organism evidence="2 3">
    <name type="scientific">Aureobasidium pullulans</name>
    <name type="common">Black yeast</name>
    <name type="synonym">Pullularia pullulans</name>
    <dbReference type="NCBI Taxonomy" id="5580"/>
    <lineage>
        <taxon>Eukaryota</taxon>
        <taxon>Fungi</taxon>
        <taxon>Dikarya</taxon>
        <taxon>Ascomycota</taxon>
        <taxon>Pezizomycotina</taxon>
        <taxon>Dothideomycetes</taxon>
        <taxon>Dothideomycetidae</taxon>
        <taxon>Dothideales</taxon>
        <taxon>Saccotheciaceae</taxon>
        <taxon>Aureobasidium</taxon>
    </lineage>
</organism>
<protein>
    <recommendedName>
        <fullName evidence="4">Methyltransferase type 11 domain-containing protein</fullName>
    </recommendedName>
</protein>
<dbReference type="Proteomes" id="UP001341245">
    <property type="component" value="Unassembled WGS sequence"/>
</dbReference>
<evidence type="ECO:0000256" key="1">
    <source>
        <dbReference type="SAM" id="MobiDB-lite"/>
    </source>
</evidence>
<feature type="region of interest" description="Disordered" evidence="1">
    <location>
        <begin position="553"/>
        <end position="616"/>
    </location>
</feature>
<feature type="compositionally biased region" description="Polar residues" evidence="1">
    <location>
        <begin position="48"/>
        <end position="62"/>
    </location>
</feature>
<dbReference type="SUPFAM" id="SSF53335">
    <property type="entry name" value="S-adenosyl-L-methionine-dependent methyltransferases"/>
    <property type="match status" value="1"/>
</dbReference>
<feature type="compositionally biased region" description="Basic and acidic residues" evidence="1">
    <location>
        <begin position="1162"/>
        <end position="1176"/>
    </location>
</feature>
<reference evidence="2 3" key="1">
    <citation type="submission" date="2023-11" db="EMBL/GenBank/DDBJ databases">
        <title>Draft genome sequence and annotation of the polyextremotolerant black yeast-like fungus Aureobasidium pullulans NRRL 62042.</title>
        <authorList>
            <person name="Dielentheis-Frenken M.R.E."/>
            <person name="Wibberg D."/>
            <person name="Blank L.M."/>
            <person name="Tiso T."/>
        </authorList>
    </citation>
    <scope>NUCLEOTIDE SEQUENCE [LARGE SCALE GENOMIC DNA]</scope>
    <source>
        <strain evidence="2 3">NRRL 62042</strain>
    </source>
</reference>
<feature type="compositionally biased region" description="Low complexity" evidence="1">
    <location>
        <begin position="172"/>
        <end position="187"/>
    </location>
</feature>